<accession>A0AAD4JZY6</accession>
<dbReference type="AlphaFoldDB" id="A0AAD4JZY6"/>
<protein>
    <submittedName>
        <fullName evidence="3">Uncharacterized protein</fullName>
    </submittedName>
</protein>
<comment type="caution">
    <text evidence="3">The sequence shown here is derived from an EMBL/GenBank/DDBJ whole genome shotgun (WGS) entry which is preliminary data.</text>
</comment>
<evidence type="ECO:0000256" key="2">
    <source>
        <dbReference type="SAM" id="SignalP"/>
    </source>
</evidence>
<feature type="chain" id="PRO_5041918501" evidence="2">
    <location>
        <begin position="19"/>
        <end position="134"/>
    </location>
</feature>
<organism evidence="3 4">
    <name type="scientific">Drosophila rubida</name>
    <dbReference type="NCBI Taxonomy" id="30044"/>
    <lineage>
        <taxon>Eukaryota</taxon>
        <taxon>Metazoa</taxon>
        <taxon>Ecdysozoa</taxon>
        <taxon>Arthropoda</taxon>
        <taxon>Hexapoda</taxon>
        <taxon>Insecta</taxon>
        <taxon>Pterygota</taxon>
        <taxon>Neoptera</taxon>
        <taxon>Endopterygota</taxon>
        <taxon>Diptera</taxon>
        <taxon>Brachycera</taxon>
        <taxon>Muscomorpha</taxon>
        <taxon>Ephydroidea</taxon>
        <taxon>Drosophilidae</taxon>
        <taxon>Drosophila</taxon>
    </lineage>
</organism>
<dbReference type="Proteomes" id="UP001200034">
    <property type="component" value="Unassembled WGS sequence"/>
</dbReference>
<dbReference type="EMBL" id="JAJJHW010002585">
    <property type="protein sequence ID" value="KAH8371034.1"/>
    <property type="molecule type" value="Genomic_DNA"/>
</dbReference>
<evidence type="ECO:0000313" key="4">
    <source>
        <dbReference type="Proteomes" id="UP001200034"/>
    </source>
</evidence>
<feature type="compositionally biased region" description="Basic and acidic residues" evidence="1">
    <location>
        <begin position="88"/>
        <end position="101"/>
    </location>
</feature>
<keyword evidence="2" id="KW-0732">Signal</keyword>
<sequence>MIRLNAIFLILIINLVFAMPRSLSTDMQIESSTKKIGENVKDVDEDDNDPQLTAIINMVFEKVQALRRNMKLKSSTKEIAVRYIDTDDKVSPENPDIDIRALKGGPTPPSATNETTTAPPDFRLAANCLKACAG</sequence>
<feature type="region of interest" description="Disordered" evidence="1">
    <location>
        <begin position="88"/>
        <end position="119"/>
    </location>
</feature>
<feature type="signal peptide" evidence="2">
    <location>
        <begin position="1"/>
        <end position="18"/>
    </location>
</feature>
<evidence type="ECO:0000256" key="1">
    <source>
        <dbReference type="SAM" id="MobiDB-lite"/>
    </source>
</evidence>
<reference evidence="3" key="1">
    <citation type="journal article" date="2021" name="Mol. Ecol. Resour.">
        <title>Phylogenomic analyses of the genus Drosophila reveals genomic signals of climate adaptation.</title>
        <authorList>
            <person name="Li F."/>
            <person name="Rane R.V."/>
            <person name="Luria V."/>
            <person name="Xiong Z."/>
            <person name="Chen J."/>
            <person name="Li Z."/>
            <person name="Catullo R.A."/>
            <person name="Griffin P.C."/>
            <person name="Schiffer M."/>
            <person name="Pearce S."/>
            <person name="Lee S.F."/>
            <person name="McElroy K."/>
            <person name="Stocker A."/>
            <person name="Shirriffs J."/>
            <person name="Cockerell F."/>
            <person name="Coppin C."/>
            <person name="Sgro C.M."/>
            <person name="Karger A."/>
            <person name="Cain J.W."/>
            <person name="Weber J.A."/>
            <person name="Santpere G."/>
            <person name="Kirschner M.W."/>
            <person name="Hoffmann A.A."/>
            <person name="Oakeshott J.G."/>
            <person name="Zhang G."/>
        </authorList>
    </citation>
    <scope>NUCLEOTIDE SEQUENCE</scope>
    <source>
        <strain evidence="3">BGI-SZ-2011g</strain>
    </source>
</reference>
<keyword evidence="4" id="KW-1185">Reference proteome</keyword>
<evidence type="ECO:0000313" key="3">
    <source>
        <dbReference type="EMBL" id="KAH8371034.1"/>
    </source>
</evidence>
<name>A0AAD4JZY6_9MUSC</name>
<proteinExistence type="predicted"/>
<gene>
    <name evidence="3" type="ORF">KR093_005954</name>
</gene>